<keyword evidence="11" id="KW-0131">Cell cycle</keyword>
<protein>
    <recommendedName>
        <fullName evidence="15">Nucleolar and spindle-associated protein 1</fullName>
    </recommendedName>
</protein>
<proteinExistence type="inferred from homology"/>
<evidence type="ECO:0000256" key="5">
    <source>
        <dbReference type="ARBA" id="ARBA00022618"/>
    </source>
</evidence>
<dbReference type="GO" id="GO:0005874">
    <property type="term" value="C:microtubule"/>
    <property type="evidence" value="ECO:0007669"/>
    <property type="project" value="UniProtKB-KW"/>
</dbReference>
<keyword evidence="4" id="KW-0963">Cytoplasm</keyword>
<keyword evidence="10" id="KW-0539">Nucleus</keyword>
<evidence type="ECO:0000256" key="1">
    <source>
        <dbReference type="ARBA" id="ARBA00004123"/>
    </source>
</evidence>
<feature type="compositionally biased region" description="Basic and acidic residues" evidence="12">
    <location>
        <begin position="429"/>
        <end position="446"/>
    </location>
</feature>
<keyword evidence="6" id="KW-0493">Microtubule</keyword>
<feature type="compositionally biased region" description="Basic and acidic residues" evidence="12">
    <location>
        <begin position="43"/>
        <end position="55"/>
    </location>
</feature>
<evidence type="ECO:0000313" key="14">
    <source>
        <dbReference type="Proteomes" id="UP001148018"/>
    </source>
</evidence>
<keyword evidence="7" id="KW-0498">Mitosis</keyword>
<dbReference type="GO" id="GO:0007076">
    <property type="term" value="P:mitotic chromosome condensation"/>
    <property type="evidence" value="ECO:0007669"/>
    <property type="project" value="TreeGrafter"/>
</dbReference>
<dbReference type="AlphaFoldDB" id="A0A9Q0IWI8"/>
<feature type="compositionally biased region" description="Basic residues" evidence="12">
    <location>
        <begin position="141"/>
        <end position="150"/>
    </location>
</feature>
<keyword evidence="5" id="KW-0132">Cell division</keyword>
<evidence type="ECO:0000313" key="13">
    <source>
        <dbReference type="EMBL" id="KAJ3613734.1"/>
    </source>
</evidence>
<evidence type="ECO:0000256" key="11">
    <source>
        <dbReference type="ARBA" id="ARBA00023306"/>
    </source>
</evidence>
<name>A0A9Q0IWI8_9TELE</name>
<evidence type="ECO:0000256" key="2">
    <source>
        <dbReference type="ARBA" id="ARBA00004186"/>
    </source>
</evidence>
<evidence type="ECO:0000256" key="6">
    <source>
        <dbReference type="ARBA" id="ARBA00022701"/>
    </source>
</evidence>
<evidence type="ECO:0000256" key="4">
    <source>
        <dbReference type="ARBA" id="ARBA00022490"/>
    </source>
</evidence>
<dbReference type="PANTHER" id="PTHR15874:SF1">
    <property type="entry name" value="NUCLEOLAR AND SPINDLE-ASSOCIATED PROTEIN 1"/>
    <property type="match status" value="1"/>
</dbReference>
<sequence length="457" mass="50030">MDVDAMKYPQLRSLAKELGLKSTNKADKLRKTIHQHFEQQQQLKEEQVHVSKDIEAPPGDVDSTQDGVGGENGAGEEAGPKRSGFVTQRRGKTTKRKMVSVDVVADSAGKQPLATEKDGVGGENGAGEEAGPKRSGFVTQRRGKTTKRKMVSVDVVADSAGKQPLATEKGDPEEVETEALAEGERAKKRRVSAAQEPEPTGPAMELQTEVKPDPAVCDRGTKPTVGRAGKIPRHEGLLKKNKPLLKSVTPNFKKLHQAQFEKMESIDSYAQRKTQKAQELKRSRVSLMSPAVATKQPASMAVQREASFRPSILSTRRVNVRFSEATLDNGPKKSLLKTPVRLSTPCVAQSTPGRQTGTGAFVFTGDTSFSGTNNKPSFNLKASLSKTLSYKPHKGKLKPFGEAKENTTANTSMLPSHQKNYKQHQVQTRQERRTEQTQDRKQKKEVALGARRGLMMS</sequence>
<dbReference type="GO" id="GO:0072686">
    <property type="term" value="C:mitotic spindle"/>
    <property type="evidence" value="ECO:0007669"/>
    <property type="project" value="TreeGrafter"/>
</dbReference>
<evidence type="ECO:0000256" key="10">
    <source>
        <dbReference type="ARBA" id="ARBA00023242"/>
    </source>
</evidence>
<dbReference type="InterPro" id="IPR026756">
    <property type="entry name" value="NuSAP"/>
</dbReference>
<feature type="region of interest" description="Disordered" evidence="12">
    <location>
        <begin position="395"/>
        <end position="457"/>
    </location>
</feature>
<evidence type="ECO:0000256" key="7">
    <source>
        <dbReference type="ARBA" id="ARBA00022776"/>
    </source>
</evidence>
<evidence type="ECO:0000256" key="3">
    <source>
        <dbReference type="ARBA" id="ARBA00009702"/>
    </source>
</evidence>
<evidence type="ECO:0000256" key="8">
    <source>
        <dbReference type="ARBA" id="ARBA00023125"/>
    </source>
</evidence>
<evidence type="ECO:0000256" key="9">
    <source>
        <dbReference type="ARBA" id="ARBA00023212"/>
    </source>
</evidence>
<feature type="compositionally biased region" description="Basic residues" evidence="12">
    <location>
        <begin position="89"/>
        <end position="98"/>
    </location>
</feature>
<dbReference type="OrthoDB" id="3258416at2759"/>
<keyword evidence="14" id="KW-1185">Reference proteome</keyword>
<dbReference type="EMBL" id="JANIIK010000035">
    <property type="protein sequence ID" value="KAJ3613734.1"/>
    <property type="molecule type" value="Genomic_DNA"/>
</dbReference>
<feature type="compositionally biased region" description="Polar residues" evidence="12">
    <location>
        <begin position="406"/>
        <end position="418"/>
    </location>
</feature>
<organism evidence="13 14">
    <name type="scientific">Muraenolepis orangiensis</name>
    <name type="common">Patagonian moray cod</name>
    <dbReference type="NCBI Taxonomy" id="630683"/>
    <lineage>
        <taxon>Eukaryota</taxon>
        <taxon>Metazoa</taxon>
        <taxon>Chordata</taxon>
        <taxon>Craniata</taxon>
        <taxon>Vertebrata</taxon>
        <taxon>Euteleostomi</taxon>
        <taxon>Actinopterygii</taxon>
        <taxon>Neopterygii</taxon>
        <taxon>Teleostei</taxon>
        <taxon>Neoteleostei</taxon>
        <taxon>Acanthomorphata</taxon>
        <taxon>Zeiogadaria</taxon>
        <taxon>Gadariae</taxon>
        <taxon>Gadiformes</taxon>
        <taxon>Muraenolepidoidei</taxon>
        <taxon>Muraenolepididae</taxon>
        <taxon>Muraenolepis</taxon>
    </lineage>
</organism>
<dbReference type="GO" id="GO:0040001">
    <property type="term" value="P:establishment of mitotic spindle localization"/>
    <property type="evidence" value="ECO:0007669"/>
    <property type="project" value="InterPro"/>
</dbReference>
<keyword evidence="8" id="KW-0238">DNA-binding</keyword>
<keyword evidence="9" id="KW-0206">Cytoskeleton</keyword>
<accession>A0A9Q0IWI8</accession>
<dbReference type="PANTHER" id="PTHR15874">
    <property type="entry name" value="NUCLEOLAR AND SPINDLE-ASSOCIATED PROTEIN 1"/>
    <property type="match status" value="1"/>
</dbReference>
<dbReference type="GO" id="GO:0005730">
    <property type="term" value="C:nucleolus"/>
    <property type="evidence" value="ECO:0007669"/>
    <property type="project" value="TreeGrafter"/>
</dbReference>
<reference evidence="13" key="1">
    <citation type="submission" date="2022-07" db="EMBL/GenBank/DDBJ databases">
        <title>Chromosome-level genome of Muraenolepis orangiensis.</title>
        <authorList>
            <person name="Kim J."/>
        </authorList>
    </citation>
    <scope>NUCLEOTIDE SEQUENCE</scope>
    <source>
        <strain evidence="13">KU_S4_2022</strain>
        <tissue evidence="13">Muscle</tissue>
    </source>
</reference>
<feature type="compositionally biased region" description="Acidic residues" evidence="12">
    <location>
        <begin position="171"/>
        <end position="181"/>
    </location>
</feature>
<dbReference type="Proteomes" id="UP001148018">
    <property type="component" value="Unassembled WGS sequence"/>
</dbReference>
<comment type="similarity">
    <text evidence="3">Belongs to the NUSAP family.</text>
</comment>
<dbReference type="GO" id="GO:0000281">
    <property type="term" value="P:mitotic cytokinesis"/>
    <property type="evidence" value="ECO:0007669"/>
    <property type="project" value="InterPro"/>
</dbReference>
<evidence type="ECO:0000256" key="12">
    <source>
        <dbReference type="SAM" id="MobiDB-lite"/>
    </source>
</evidence>
<dbReference type="GO" id="GO:0008017">
    <property type="term" value="F:microtubule binding"/>
    <property type="evidence" value="ECO:0007669"/>
    <property type="project" value="TreeGrafter"/>
</dbReference>
<evidence type="ECO:0008006" key="15">
    <source>
        <dbReference type="Google" id="ProtNLM"/>
    </source>
</evidence>
<feature type="region of interest" description="Disordered" evidence="12">
    <location>
        <begin position="36"/>
        <end position="242"/>
    </location>
</feature>
<comment type="caution">
    <text evidence="13">The sequence shown here is derived from an EMBL/GenBank/DDBJ whole genome shotgun (WGS) entry which is preliminary data.</text>
</comment>
<dbReference type="GO" id="GO:0003677">
    <property type="term" value="F:DNA binding"/>
    <property type="evidence" value="ECO:0007669"/>
    <property type="project" value="UniProtKB-KW"/>
</dbReference>
<comment type="subcellular location">
    <subcellularLocation>
        <location evidence="2">Cytoplasm</location>
        <location evidence="2">Cytoskeleton</location>
        <location evidence="2">Spindle</location>
    </subcellularLocation>
    <subcellularLocation>
        <location evidence="1">Nucleus</location>
    </subcellularLocation>
</comment>
<gene>
    <name evidence="13" type="ORF">NHX12_019980</name>
</gene>
<dbReference type="Pfam" id="PF16006">
    <property type="entry name" value="NUSAP"/>
    <property type="match status" value="3"/>
</dbReference>